<dbReference type="Gene3D" id="3.30.1380.10">
    <property type="match status" value="1"/>
</dbReference>
<evidence type="ECO:0000313" key="2">
    <source>
        <dbReference type="Proteomes" id="UP000002628"/>
    </source>
</evidence>
<dbReference type="Proteomes" id="UP000002628">
    <property type="component" value="Segment"/>
</dbReference>
<organism evidence="1 2">
    <name type="scientific">Clavibacter phage CMP1</name>
    <dbReference type="NCBI Taxonomy" id="686439"/>
    <lineage>
        <taxon>Viruses</taxon>
        <taxon>Duplodnaviria</taxon>
        <taxon>Heunggongvirae</taxon>
        <taxon>Uroviricota</taxon>
        <taxon>Caudoviricetes</taxon>
        <taxon>Cimpunavirus</taxon>
        <taxon>Cimpunavirus CMP1</taxon>
    </lineage>
</organism>
<name>D0U220_9CAUD</name>
<proteinExistence type="predicted"/>
<gene>
    <name evidence="1" type="primary">lys</name>
    <name evidence="1" type="ORF">CMP1-36</name>
</gene>
<dbReference type="RefSeq" id="YP_003359127.1">
    <property type="nucleotide sequence ID" value="NC_013698.1"/>
</dbReference>
<sequence length="306" mass="34845">MSENLNRPLEPGCVYIGQMDLQLKRRTAAKYLTLRRNVFNRTKRWITITYAYGAKRSNADQQFLVNGWNKRLPGFYYAAPVGKSNHQPGEAFDIYNWAWVGEAVIKEEAAKLGLRRDPSERWHWNDDGSEPSAIDWSLLEDNMGLEPREHVMLTRLNDFWTQGEPGMHEDGLGYRLVRDGSRAAGDARDISAGIRDKIAELEKAGAFLNTRMEHIFPDSAGKPRYTTAFDVIRYEPKEHQNTRDEIAGIKEYIEAMAAPALTSEQILELAKHIQPIDEEAIIEKVTKAVLQGIRDIFLDAGTPDKK</sequence>
<dbReference type="GeneID" id="8684222"/>
<dbReference type="OrthoDB" id="40753at10239"/>
<protein>
    <submittedName>
        <fullName evidence="1">Endolysin</fullName>
    </submittedName>
</protein>
<dbReference type="EMBL" id="GQ241246">
    <property type="protein sequence ID" value="ACY35932.1"/>
    <property type="molecule type" value="Genomic_DNA"/>
</dbReference>
<dbReference type="InterPro" id="IPR009045">
    <property type="entry name" value="Zn_M74/Hedgehog-like"/>
</dbReference>
<dbReference type="SUPFAM" id="SSF55166">
    <property type="entry name" value="Hedgehog/DD-peptidase"/>
    <property type="match status" value="1"/>
</dbReference>
<keyword evidence="2" id="KW-1185">Reference proteome</keyword>
<reference evidence="1 2" key="1">
    <citation type="journal article" date="2010" name="Microbiology">
        <title>The endolysins of bacteriophages CMP1 and CN77 are specific for the lysis of Clavibacter michiganensis strains.</title>
        <authorList>
            <person name="Wittmann J."/>
            <person name="Eichenlaub R."/>
            <person name="Dreiseikelmann B."/>
        </authorList>
    </citation>
    <scope>NUCLEOTIDE SEQUENCE [LARGE SCALE GENOMIC DNA]</scope>
</reference>
<evidence type="ECO:0000313" key="1">
    <source>
        <dbReference type="EMBL" id="ACY35932.1"/>
    </source>
</evidence>
<accession>D0U220</accession>
<dbReference type="KEGG" id="vg:8684222"/>